<dbReference type="PANTHER" id="PTHR24559">
    <property type="entry name" value="TRANSPOSON TY3-I GAG-POL POLYPROTEIN"/>
    <property type="match status" value="1"/>
</dbReference>
<evidence type="ECO:0000313" key="2">
    <source>
        <dbReference type="EMBL" id="GKT19949.1"/>
    </source>
</evidence>
<proteinExistence type="predicted"/>
<evidence type="ECO:0000259" key="1">
    <source>
        <dbReference type="PROSITE" id="PS50878"/>
    </source>
</evidence>
<evidence type="ECO:0000313" key="3">
    <source>
        <dbReference type="Proteomes" id="UP001057375"/>
    </source>
</evidence>
<dbReference type="Gene3D" id="3.30.70.270">
    <property type="match status" value="1"/>
</dbReference>
<feature type="non-terminal residue" evidence="2">
    <location>
        <position position="1"/>
    </location>
</feature>
<dbReference type="PANTHER" id="PTHR24559:SF444">
    <property type="entry name" value="REVERSE TRANSCRIPTASE DOMAIN-CONTAINING PROTEIN"/>
    <property type="match status" value="1"/>
</dbReference>
<dbReference type="InterPro" id="IPR000477">
    <property type="entry name" value="RT_dom"/>
</dbReference>
<gene>
    <name evidence="2" type="ORF">ADUPG1_011606</name>
</gene>
<dbReference type="SUPFAM" id="SSF56672">
    <property type="entry name" value="DNA/RNA polymerases"/>
    <property type="match status" value="1"/>
</dbReference>
<feature type="non-terminal residue" evidence="2">
    <location>
        <position position="283"/>
    </location>
</feature>
<feature type="domain" description="Reverse transcriptase" evidence="1">
    <location>
        <begin position="118"/>
        <end position="283"/>
    </location>
</feature>
<keyword evidence="3" id="KW-1185">Reference proteome</keyword>
<organism evidence="2 3">
    <name type="scientific">Aduncisulcus paluster</name>
    <dbReference type="NCBI Taxonomy" id="2918883"/>
    <lineage>
        <taxon>Eukaryota</taxon>
        <taxon>Metamonada</taxon>
        <taxon>Carpediemonas-like organisms</taxon>
        <taxon>Aduncisulcus</taxon>
    </lineage>
</organism>
<accession>A0ABQ5K184</accession>
<dbReference type="Gene3D" id="3.10.10.10">
    <property type="entry name" value="HIV Type 1 Reverse Transcriptase, subunit A, domain 1"/>
    <property type="match status" value="1"/>
</dbReference>
<dbReference type="Pfam" id="PF00078">
    <property type="entry name" value="RVT_1"/>
    <property type="match status" value="1"/>
</dbReference>
<dbReference type="InterPro" id="IPR043502">
    <property type="entry name" value="DNA/RNA_pol_sf"/>
</dbReference>
<reference evidence="2" key="1">
    <citation type="submission" date="2022-03" db="EMBL/GenBank/DDBJ databases">
        <title>Draft genome sequence of Aduncisulcus paluster, a free-living microaerophilic Fornicata.</title>
        <authorList>
            <person name="Yuyama I."/>
            <person name="Kume K."/>
            <person name="Tamura T."/>
            <person name="Inagaki Y."/>
            <person name="Hashimoto T."/>
        </authorList>
    </citation>
    <scope>NUCLEOTIDE SEQUENCE</scope>
    <source>
        <strain evidence="2">NY0171</strain>
    </source>
</reference>
<name>A0ABQ5K184_9EUKA</name>
<dbReference type="EMBL" id="BQXS01012125">
    <property type="protein sequence ID" value="GKT19949.1"/>
    <property type="molecule type" value="Genomic_DNA"/>
</dbReference>
<dbReference type="Proteomes" id="UP001057375">
    <property type="component" value="Unassembled WGS sequence"/>
</dbReference>
<comment type="caution">
    <text evidence="2">The sequence shown here is derived from an EMBL/GenBank/DDBJ whole genome shotgun (WGS) entry which is preliminary data.</text>
</comment>
<dbReference type="CDD" id="cd01647">
    <property type="entry name" value="RT_LTR"/>
    <property type="match status" value="1"/>
</dbReference>
<dbReference type="InterPro" id="IPR043128">
    <property type="entry name" value="Rev_trsase/Diguanyl_cyclase"/>
</dbReference>
<protein>
    <recommendedName>
        <fullName evidence="1">Reverse transcriptase domain-containing protein</fullName>
    </recommendedName>
</protein>
<dbReference type="InterPro" id="IPR053134">
    <property type="entry name" value="RNA-dir_DNA_polymerase"/>
</dbReference>
<sequence length="283" mass="32877">DDFVWLENPSAGYALQTPLLGPFVVSGVDSRYKYRIRDLFSKEEIPVVHSNIRKICGEHSLEEMKLIRGMDCRSWPVEKVIDHKRERNTPYFLAVFLDGTEKWLSIDRVIGSIPLEHYLIEHNEALNDVIQFGVKHPRKKKPGRKKKKDDKWRLCIDYRQLNECIVDVAYPLPRISDLLTHLTGQYYFAALDLVHGYHQLPLHPDTRHITAFTTPLGLFEWTVLPFGLKSAPGIFQRTIQHLFSDLLYHGVLVYLDDIIVYGSTAEEFIERLTEVLKRICSFG</sequence>
<dbReference type="PROSITE" id="PS50878">
    <property type="entry name" value="RT_POL"/>
    <property type="match status" value="1"/>
</dbReference>